<dbReference type="Pfam" id="PF01032">
    <property type="entry name" value="FecCD"/>
    <property type="match status" value="1"/>
</dbReference>
<evidence type="ECO:0000256" key="4">
    <source>
        <dbReference type="ARBA" id="ARBA00022475"/>
    </source>
</evidence>
<keyword evidence="5 8" id="KW-0812">Transmembrane</keyword>
<dbReference type="GO" id="GO:0033214">
    <property type="term" value="P:siderophore-iron import into cell"/>
    <property type="evidence" value="ECO:0007669"/>
    <property type="project" value="TreeGrafter"/>
</dbReference>
<dbReference type="RefSeq" id="WP_015725771.1">
    <property type="nucleotide sequence ID" value="NC_014972.1"/>
</dbReference>
<keyword evidence="3" id="KW-0813">Transport</keyword>
<name>A0A7U4DQH6_DESPD</name>
<dbReference type="AlphaFoldDB" id="A0A7U4DQH6"/>
<comment type="similarity">
    <text evidence="2">Belongs to the binding-protein-dependent transport system permease family. FecCD subfamily.</text>
</comment>
<feature type="transmembrane region" description="Helical" evidence="8">
    <location>
        <begin position="72"/>
        <end position="92"/>
    </location>
</feature>
<evidence type="ECO:0000256" key="7">
    <source>
        <dbReference type="ARBA" id="ARBA00023136"/>
    </source>
</evidence>
<organism evidence="9 10">
    <name type="scientific">Desulfobulbus propionicus (strain ATCC 33891 / DSM 2032 / VKM B-1956 / 1pr3)</name>
    <dbReference type="NCBI Taxonomy" id="577650"/>
    <lineage>
        <taxon>Bacteria</taxon>
        <taxon>Pseudomonadati</taxon>
        <taxon>Thermodesulfobacteriota</taxon>
        <taxon>Desulfobulbia</taxon>
        <taxon>Desulfobulbales</taxon>
        <taxon>Desulfobulbaceae</taxon>
        <taxon>Desulfobulbus</taxon>
    </lineage>
</organism>
<feature type="transmembrane region" description="Helical" evidence="8">
    <location>
        <begin position="295"/>
        <end position="315"/>
    </location>
</feature>
<reference evidence="9 10" key="1">
    <citation type="journal article" date="2011" name="Stand. Genomic Sci.">
        <title>Complete genome sequence of Desulfobulbus propionicus type strain (1pr3).</title>
        <authorList>
            <person name="Pagani I."/>
            <person name="Lapidus A."/>
            <person name="Nolan M."/>
            <person name="Lucas S."/>
            <person name="Hammon N."/>
            <person name="Deshpande S."/>
            <person name="Cheng J.F."/>
            <person name="Chertkov O."/>
            <person name="Davenport K."/>
            <person name="Tapia R."/>
            <person name="Han C."/>
            <person name="Goodwin L."/>
            <person name="Pitluck S."/>
            <person name="Liolios K."/>
            <person name="Mavromatis K."/>
            <person name="Ivanova N."/>
            <person name="Mikhailova N."/>
            <person name="Pati A."/>
            <person name="Chen A."/>
            <person name="Palaniappan K."/>
            <person name="Land M."/>
            <person name="Hauser L."/>
            <person name="Chang Y.J."/>
            <person name="Jeffries C.D."/>
            <person name="Detter J.C."/>
            <person name="Brambilla E."/>
            <person name="Kannan K.P."/>
            <person name="Djao O.D."/>
            <person name="Rohde M."/>
            <person name="Pukall R."/>
            <person name="Spring S."/>
            <person name="Goker M."/>
            <person name="Sikorski J."/>
            <person name="Woyke T."/>
            <person name="Bristow J."/>
            <person name="Eisen J.A."/>
            <person name="Markowitz V."/>
            <person name="Hugenholtz P."/>
            <person name="Kyrpides N.C."/>
            <person name="Klenk H.P."/>
        </authorList>
    </citation>
    <scope>NUCLEOTIDE SEQUENCE [LARGE SCALE GENOMIC DNA]</scope>
    <source>
        <strain evidence="10">ATCC 33891 / DSM 2032 / 1pr3</strain>
    </source>
</reference>
<accession>A0A7U4DQH6</accession>
<dbReference type="InterPro" id="IPR000522">
    <property type="entry name" value="ABC_transptr_permease_BtuC"/>
</dbReference>
<evidence type="ECO:0000256" key="8">
    <source>
        <dbReference type="SAM" id="Phobius"/>
    </source>
</evidence>
<evidence type="ECO:0000256" key="2">
    <source>
        <dbReference type="ARBA" id="ARBA00007935"/>
    </source>
</evidence>
<dbReference type="Proteomes" id="UP000006365">
    <property type="component" value="Chromosome"/>
</dbReference>
<feature type="transmembrane region" description="Helical" evidence="8">
    <location>
        <begin position="104"/>
        <end position="128"/>
    </location>
</feature>
<dbReference type="GO" id="GO:0005886">
    <property type="term" value="C:plasma membrane"/>
    <property type="evidence" value="ECO:0007669"/>
    <property type="project" value="UniProtKB-SubCell"/>
</dbReference>
<dbReference type="GO" id="GO:0022857">
    <property type="term" value="F:transmembrane transporter activity"/>
    <property type="evidence" value="ECO:0007669"/>
    <property type="project" value="InterPro"/>
</dbReference>
<evidence type="ECO:0000256" key="3">
    <source>
        <dbReference type="ARBA" id="ARBA00022448"/>
    </source>
</evidence>
<feature type="transmembrane region" description="Helical" evidence="8">
    <location>
        <begin position="134"/>
        <end position="155"/>
    </location>
</feature>
<keyword evidence="6 8" id="KW-1133">Transmembrane helix</keyword>
<sequence>MTTSECCLPQVRPLLLRRPPLVFALLGMLTLVMLVLNVAIGSISFPLNEIWQALCHPQDASTTTAILWNIRIPRAIAAVFGGAYLAASGLLLQIYFRNPIVGPYILGISSGATLMVSFVMLTSVTIGWTLFTPFISTLAAFAGAYGVMLVVLAIANRVKGGVTLLIVGLMMGYLCGAVSAILTAFAEKDKIKGFVLWQLGSFSGFKWDEIWLLLAAGGAILVLLYVQSKPLNAFLLGEEYAGSMGVDIRRFRLLILLCACALAGMVTSMAGPVAFIGMAVPHMARLGFGTSDNRILIPGACLMGGLVASLCDLIARTVMAPVELPLSAITAFFGAPIVITLLLKRRVKL</sequence>
<feature type="transmembrane region" description="Helical" evidence="8">
    <location>
        <begin position="162"/>
        <end position="186"/>
    </location>
</feature>
<feature type="transmembrane region" description="Helical" evidence="8">
    <location>
        <begin position="21"/>
        <end position="43"/>
    </location>
</feature>
<evidence type="ECO:0000313" key="9">
    <source>
        <dbReference type="EMBL" id="ADW19246.1"/>
    </source>
</evidence>
<dbReference type="PANTHER" id="PTHR30472">
    <property type="entry name" value="FERRIC ENTEROBACTIN TRANSPORT SYSTEM PERMEASE PROTEIN"/>
    <property type="match status" value="1"/>
</dbReference>
<keyword evidence="7 8" id="KW-0472">Membrane</keyword>
<dbReference type="SUPFAM" id="SSF81345">
    <property type="entry name" value="ABC transporter involved in vitamin B12 uptake, BtuC"/>
    <property type="match status" value="1"/>
</dbReference>
<protein>
    <submittedName>
        <fullName evidence="9">Transport system permease protein</fullName>
    </submittedName>
</protein>
<dbReference type="InterPro" id="IPR037294">
    <property type="entry name" value="ABC_BtuC-like"/>
</dbReference>
<feature type="transmembrane region" description="Helical" evidence="8">
    <location>
        <begin position="253"/>
        <end position="275"/>
    </location>
</feature>
<proteinExistence type="inferred from homology"/>
<evidence type="ECO:0000256" key="6">
    <source>
        <dbReference type="ARBA" id="ARBA00022989"/>
    </source>
</evidence>
<feature type="transmembrane region" description="Helical" evidence="8">
    <location>
        <begin position="322"/>
        <end position="343"/>
    </location>
</feature>
<evidence type="ECO:0000256" key="1">
    <source>
        <dbReference type="ARBA" id="ARBA00004651"/>
    </source>
</evidence>
<dbReference type="CDD" id="cd06550">
    <property type="entry name" value="TM_ABC_iron-siderophores_like"/>
    <property type="match status" value="1"/>
</dbReference>
<dbReference type="Gene3D" id="1.10.3470.10">
    <property type="entry name" value="ABC transporter involved in vitamin B12 uptake, BtuC"/>
    <property type="match status" value="1"/>
</dbReference>
<keyword evidence="10" id="KW-1185">Reference proteome</keyword>
<evidence type="ECO:0000313" key="10">
    <source>
        <dbReference type="Proteomes" id="UP000006365"/>
    </source>
</evidence>
<dbReference type="EMBL" id="CP002364">
    <property type="protein sequence ID" value="ADW19246.1"/>
    <property type="molecule type" value="Genomic_DNA"/>
</dbReference>
<feature type="transmembrane region" description="Helical" evidence="8">
    <location>
        <begin position="210"/>
        <end position="226"/>
    </location>
</feature>
<evidence type="ECO:0000256" key="5">
    <source>
        <dbReference type="ARBA" id="ARBA00022692"/>
    </source>
</evidence>
<keyword evidence="4" id="KW-1003">Cell membrane</keyword>
<dbReference type="KEGG" id="dpr:Despr_3113"/>
<gene>
    <name evidence="9" type="ordered locus">Despr_3113</name>
</gene>
<comment type="subcellular location">
    <subcellularLocation>
        <location evidence="1">Cell membrane</location>
        <topology evidence="1">Multi-pass membrane protein</topology>
    </subcellularLocation>
</comment>
<dbReference type="PANTHER" id="PTHR30472:SF41">
    <property type="entry name" value="TRANSPORT SYSTEM PERMEASE PROTEIN"/>
    <property type="match status" value="1"/>
</dbReference>